<evidence type="ECO:0000313" key="1">
    <source>
        <dbReference type="EMBL" id="WUV46585.1"/>
    </source>
</evidence>
<keyword evidence="2" id="KW-1185">Reference proteome</keyword>
<dbReference type="EMBL" id="CP109441">
    <property type="protein sequence ID" value="WUV46585.1"/>
    <property type="molecule type" value="Genomic_DNA"/>
</dbReference>
<sequence length="113" mass="12667">MARTQMELLASLHTEFWDSARRSADRRARERDVIAHYVESSHRHGVTSLDFDGSLARLPSADPARSAFRLYAIGYGPLQPRMQPDEICLANLERMAQAVVDLDSALKILTDAV</sequence>
<evidence type="ECO:0000313" key="2">
    <source>
        <dbReference type="Proteomes" id="UP001432062"/>
    </source>
</evidence>
<protein>
    <submittedName>
        <fullName evidence="1">Uncharacterized protein</fullName>
    </submittedName>
</protein>
<name>A0ABZ1YWF0_9NOCA</name>
<gene>
    <name evidence="1" type="ORF">OG563_47435</name>
</gene>
<dbReference type="RefSeq" id="WP_329410434.1">
    <property type="nucleotide sequence ID" value="NZ_CP109441.1"/>
</dbReference>
<proteinExistence type="predicted"/>
<reference evidence="1" key="1">
    <citation type="submission" date="2022-10" db="EMBL/GenBank/DDBJ databases">
        <title>The complete genomes of actinobacterial strains from the NBC collection.</title>
        <authorList>
            <person name="Joergensen T.S."/>
            <person name="Alvarez Arevalo M."/>
            <person name="Sterndorff E.B."/>
            <person name="Faurdal D."/>
            <person name="Vuksanovic O."/>
            <person name="Mourched A.-S."/>
            <person name="Charusanti P."/>
            <person name="Shaw S."/>
            <person name="Blin K."/>
            <person name="Weber T."/>
        </authorList>
    </citation>
    <scope>NUCLEOTIDE SEQUENCE</scope>
    <source>
        <strain evidence="1">NBC_01482</strain>
    </source>
</reference>
<dbReference type="Proteomes" id="UP001432062">
    <property type="component" value="Chromosome"/>
</dbReference>
<organism evidence="1 2">
    <name type="scientific">Nocardia vinacea</name>
    <dbReference type="NCBI Taxonomy" id="96468"/>
    <lineage>
        <taxon>Bacteria</taxon>
        <taxon>Bacillati</taxon>
        <taxon>Actinomycetota</taxon>
        <taxon>Actinomycetes</taxon>
        <taxon>Mycobacteriales</taxon>
        <taxon>Nocardiaceae</taxon>
        <taxon>Nocardia</taxon>
    </lineage>
</organism>
<accession>A0ABZ1YWF0</accession>